<reference evidence="2 3" key="2">
    <citation type="journal article" date="2021" name="Sci. Rep.">
        <title>The genome of the diatom Chaetoceros tenuissimus carries an ancient integrated fragment of an extant virus.</title>
        <authorList>
            <person name="Hongo Y."/>
            <person name="Kimura K."/>
            <person name="Takaki Y."/>
            <person name="Yoshida Y."/>
            <person name="Baba S."/>
            <person name="Kobayashi G."/>
            <person name="Nagasaki K."/>
            <person name="Hano T."/>
            <person name="Tomaru Y."/>
        </authorList>
    </citation>
    <scope>NUCLEOTIDE SEQUENCE [LARGE SCALE GENOMIC DNA]</scope>
    <source>
        <strain evidence="2 3">NIES-3715</strain>
    </source>
</reference>
<evidence type="ECO:0000313" key="1">
    <source>
        <dbReference type="EMBL" id="GFH48980.1"/>
    </source>
</evidence>
<name>A0AAD3CNH9_9STRA</name>
<dbReference type="AlphaFoldDB" id="A0AAD3CNH9"/>
<accession>A0AAD3CNH9</accession>
<dbReference type="Proteomes" id="UP001054902">
    <property type="component" value="Unassembled WGS sequence"/>
</dbReference>
<gene>
    <name evidence="1" type="ORF">CTEN210_05456</name>
    <name evidence="2" type="ORF">CTEN210_05460</name>
</gene>
<evidence type="ECO:0000313" key="3">
    <source>
        <dbReference type="Proteomes" id="UP001054902"/>
    </source>
</evidence>
<dbReference type="EMBL" id="BLLK01000029">
    <property type="protein sequence ID" value="GFH48980.1"/>
    <property type="molecule type" value="Genomic_DNA"/>
</dbReference>
<reference evidence="2" key="1">
    <citation type="submission" date="2020-02" db="EMBL/GenBank/DDBJ databases">
        <authorList>
            <person name="Hongo Y."/>
            <person name="Kimura K."/>
            <person name="Takaki Y."/>
            <person name="Tomaru Y."/>
        </authorList>
    </citation>
    <scope>NUCLEOTIDE SEQUENCE</scope>
    <source>
        <strain evidence="2">NIES-3715</strain>
    </source>
</reference>
<proteinExistence type="predicted"/>
<comment type="caution">
    <text evidence="2">The sequence shown here is derived from an EMBL/GenBank/DDBJ whole genome shotgun (WGS) entry which is preliminary data.</text>
</comment>
<keyword evidence="3" id="KW-1185">Reference proteome</keyword>
<dbReference type="EMBL" id="BLLK01000029">
    <property type="protein sequence ID" value="GFH48984.1"/>
    <property type="molecule type" value="Genomic_DNA"/>
</dbReference>
<sequence>MYQLPIFNSSLSTSASNEIVGYWKWTNNQSNPAPLQTRYQRQNCRGAKTSKKECLESGSMDRFSSYSYEFLNSNFIQYHNLQKNNELKICAGGQSHARFLSNHLSLILTDLNITSIEIGHVPLSYPREMSSRRIINRAKLCNITILGLGQWSAGKKPRKVIPATLFEDYFKELEQGILFWKKNNINFFFRKTHYNPLGDIKNTCPPTDWRSPSVIDGYNEITRFLTKKHNITFIESGSVIDAMWDSAEDFCHYSGKEGRTEALFFLQKILNN</sequence>
<protein>
    <submittedName>
        <fullName evidence="2">Uncharacterized protein</fullName>
    </submittedName>
</protein>
<evidence type="ECO:0000313" key="2">
    <source>
        <dbReference type="EMBL" id="GFH48984.1"/>
    </source>
</evidence>
<organism evidence="2 3">
    <name type="scientific">Chaetoceros tenuissimus</name>
    <dbReference type="NCBI Taxonomy" id="426638"/>
    <lineage>
        <taxon>Eukaryota</taxon>
        <taxon>Sar</taxon>
        <taxon>Stramenopiles</taxon>
        <taxon>Ochrophyta</taxon>
        <taxon>Bacillariophyta</taxon>
        <taxon>Coscinodiscophyceae</taxon>
        <taxon>Chaetocerotophycidae</taxon>
        <taxon>Chaetocerotales</taxon>
        <taxon>Chaetocerotaceae</taxon>
        <taxon>Chaetoceros</taxon>
    </lineage>
</organism>